<feature type="transmembrane region" description="Helical" evidence="7">
    <location>
        <begin position="434"/>
        <end position="453"/>
    </location>
</feature>
<evidence type="ECO:0000256" key="7">
    <source>
        <dbReference type="SAM" id="Phobius"/>
    </source>
</evidence>
<feature type="transmembrane region" description="Helical" evidence="7">
    <location>
        <begin position="168"/>
        <end position="193"/>
    </location>
</feature>
<dbReference type="Pfam" id="PF07690">
    <property type="entry name" value="MFS_1"/>
    <property type="match status" value="1"/>
</dbReference>
<comment type="similarity">
    <text evidence="6">Belongs to the major facilitator superfamily. Allantoate permease family.</text>
</comment>
<feature type="transmembrane region" description="Helical" evidence="7">
    <location>
        <begin position="366"/>
        <end position="390"/>
    </location>
</feature>
<sequence length="547" mass="63031">MSWRSKAKKFAWQFFKIDDPVTLRDDYIDKTIDRERKPRQLSKWDRVNFLNAFNWYPSHYSAYEKRFLLKVDICVFLFLGASFFTKFLDNVNVGTAYVSGLKEDLDLHGNELNIFNTCYSVGYAVFQVPLTLLLTKHQFSRHLLLFCELAYGMMTLANAYVKTARQMYAVRFFVGVFEACSTPAAFVIMSSFFTEEELYQRAGLYGAFGTSGSASSGALQSKAREKLDGVAGLRGWQWQFIIDAVITFGIFLYGFFLFPGTPNSCKKFSLFSEDDMTFARNRLKHCVAIPQKFTWKTIKETLLTWQIYFATILWSLYSQCWYNNSPLLYMKSRPEHFTTTMVTNWNSYIHAVGVPMDILLSPIVQYYGMFIPVNFVFGVGYYCAIILVIWNVSQPLIMSAFFLTMMYKAALSQVLTAWFAVLCKDNVEKKAITIAWAQAFSYAVNAFGFPLQYNMKDSPRFKKGYIANLILIIATHIVFLFGMWMDKYDLKYFPKISGNRHTEYNGDEISCNESKVVSITEIDVEKDDMSIDVPDNLGSMNDSKTSF</sequence>
<keyword evidence="4 7" id="KW-1133">Transmembrane helix</keyword>
<evidence type="ECO:0000256" key="3">
    <source>
        <dbReference type="ARBA" id="ARBA00022692"/>
    </source>
</evidence>
<dbReference type="eggNOG" id="KOG2533">
    <property type="taxonomic scope" value="Eukaryota"/>
</dbReference>
<gene>
    <name evidence="8" type="ORF">JL09_g458</name>
</gene>
<feature type="transmembrane region" description="Helical" evidence="7">
    <location>
        <begin position="396"/>
        <end position="422"/>
    </location>
</feature>
<evidence type="ECO:0000256" key="6">
    <source>
        <dbReference type="ARBA" id="ARBA00037968"/>
    </source>
</evidence>
<feature type="transmembrane region" description="Helical" evidence="7">
    <location>
        <begin position="465"/>
        <end position="485"/>
    </location>
</feature>
<dbReference type="PANTHER" id="PTHR43791:SF36">
    <property type="entry name" value="TRANSPORTER, PUTATIVE (AFU_ORTHOLOGUE AFUA_6G08340)-RELATED"/>
    <property type="match status" value="1"/>
</dbReference>
<comment type="caution">
    <text evidence="8">The sequence shown here is derived from an EMBL/GenBank/DDBJ whole genome shotgun (WGS) entry which is preliminary data.</text>
</comment>
<proteinExistence type="inferred from homology"/>
<reference evidence="9" key="1">
    <citation type="journal article" date="2014" name="Microb. Cell Fact.">
        <title>Exploiting Issatchenkia orientalis SD108 for succinic acid production.</title>
        <authorList>
            <person name="Xiao H."/>
            <person name="Shao Z."/>
            <person name="Jiang Y."/>
            <person name="Dole S."/>
            <person name="Zhao H."/>
        </authorList>
    </citation>
    <scope>NUCLEOTIDE SEQUENCE [LARGE SCALE GENOMIC DNA]</scope>
    <source>
        <strain evidence="9">SD108</strain>
    </source>
</reference>
<evidence type="ECO:0000256" key="2">
    <source>
        <dbReference type="ARBA" id="ARBA00022448"/>
    </source>
</evidence>
<dbReference type="SUPFAM" id="SSF103473">
    <property type="entry name" value="MFS general substrate transporter"/>
    <property type="match status" value="1"/>
</dbReference>
<dbReference type="GO" id="GO:0022857">
    <property type="term" value="F:transmembrane transporter activity"/>
    <property type="evidence" value="ECO:0007669"/>
    <property type="project" value="InterPro"/>
</dbReference>
<evidence type="ECO:0000256" key="5">
    <source>
        <dbReference type="ARBA" id="ARBA00023136"/>
    </source>
</evidence>
<evidence type="ECO:0000313" key="9">
    <source>
        <dbReference type="Proteomes" id="UP000029867"/>
    </source>
</evidence>
<protein>
    <recommendedName>
        <fullName evidence="10">Transporter SEO1</fullName>
    </recommendedName>
</protein>
<dbReference type="InterPro" id="IPR011701">
    <property type="entry name" value="MFS"/>
</dbReference>
<dbReference type="InterPro" id="IPR036259">
    <property type="entry name" value="MFS_trans_sf"/>
</dbReference>
<dbReference type="Gene3D" id="1.20.1250.20">
    <property type="entry name" value="MFS general substrate transporter like domains"/>
    <property type="match status" value="1"/>
</dbReference>
<evidence type="ECO:0000256" key="1">
    <source>
        <dbReference type="ARBA" id="ARBA00004141"/>
    </source>
</evidence>
<name>A0A099P899_PICKU</name>
<dbReference type="Proteomes" id="UP000029867">
    <property type="component" value="Unassembled WGS sequence"/>
</dbReference>
<dbReference type="PANTHER" id="PTHR43791">
    <property type="entry name" value="PERMEASE-RELATED"/>
    <property type="match status" value="1"/>
</dbReference>
<dbReference type="AlphaFoldDB" id="A0A099P899"/>
<keyword evidence="3 7" id="KW-0812">Transmembrane</keyword>
<keyword evidence="2" id="KW-0813">Transport</keyword>
<evidence type="ECO:0000313" key="8">
    <source>
        <dbReference type="EMBL" id="KGK40409.1"/>
    </source>
</evidence>
<dbReference type="EMBL" id="JQFK01000002">
    <property type="protein sequence ID" value="KGK40409.1"/>
    <property type="molecule type" value="Genomic_DNA"/>
</dbReference>
<dbReference type="FunFam" id="1.20.1250.20:FF:000065">
    <property type="entry name" value="Putative MFS pantothenate transporter"/>
    <property type="match status" value="1"/>
</dbReference>
<dbReference type="VEuPathDB" id="FungiDB:C5L36_0C02540"/>
<evidence type="ECO:0008006" key="10">
    <source>
        <dbReference type="Google" id="ProtNLM"/>
    </source>
</evidence>
<organism evidence="8 9">
    <name type="scientific">Pichia kudriavzevii</name>
    <name type="common">Yeast</name>
    <name type="synonym">Issatchenkia orientalis</name>
    <dbReference type="NCBI Taxonomy" id="4909"/>
    <lineage>
        <taxon>Eukaryota</taxon>
        <taxon>Fungi</taxon>
        <taxon>Dikarya</taxon>
        <taxon>Ascomycota</taxon>
        <taxon>Saccharomycotina</taxon>
        <taxon>Pichiomycetes</taxon>
        <taxon>Pichiales</taxon>
        <taxon>Pichiaceae</taxon>
        <taxon>Pichia</taxon>
    </lineage>
</organism>
<evidence type="ECO:0000256" key="4">
    <source>
        <dbReference type="ARBA" id="ARBA00022989"/>
    </source>
</evidence>
<feature type="transmembrane region" description="Helical" evidence="7">
    <location>
        <begin position="236"/>
        <end position="258"/>
    </location>
</feature>
<dbReference type="GO" id="GO:0016020">
    <property type="term" value="C:membrane"/>
    <property type="evidence" value="ECO:0007669"/>
    <property type="project" value="UniProtKB-SubCell"/>
</dbReference>
<comment type="subcellular location">
    <subcellularLocation>
        <location evidence="1">Membrane</location>
        <topology evidence="1">Multi-pass membrane protein</topology>
    </subcellularLocation>
</comment>
<accession>A0A099P899</accession>
<dbReference type="HOGENOM" id="CLU_001265_4_2_1"/>
<keyword evidence="5 7" id="KW-0472">Membrane</keyword>